<sequence>MSAYNLIINYSDGTTEEWTFDHNPNTEVNEWIKQDTGWVNIQGILINLNNVKRMETKEIDGGTD</sequence>
<keyword evidence="2" id="KW-1185">Reference proteome</keyword>
<proteinExistence type="predicted"/>
<dbReference type="RefSeq" id="WP_035421123.1">
    <property type="nucleotide sequence ID" value="NZ_JAFBCV010000013.1"/>
</dbReference>
<gene>
    <name evidence="1" type="ORF">JOC54_003558</name>
</gene>
<organism evidence="1 2">
    <name type="scientific">Shouchella xiaoxiensis</name>
    <dbReference type="NCBI Taxonomy" id="766895"/>
    <lineage>
        <taxon>Bacteria</taxon>
        <taxon>Bacillati</taxon>
        <taxon>Bacillota</taxon>
        <taxon>Bacilli</taxon>
        <taxon>Bacillales</taxon>
        <taxon>Bacillaceae</taxon>
        <taxon>Shouchella</taxon>
    </lineage>
</organism>
<comment type="caution">
    <text evidence="1">The sequence shown here is derived from an EMBL/GenBank/DDBJ whole genome shotgun (WGS) entry which is preliminary data.</text>
</comment>
<protein>
    <submittedName>
        <fullName evidence="1">Uncharacterized protein</fullName>
    </submittedName>
</protein>
<evidence type="ECO:0000313" key="2">
    <source>
        <dbReference type="Proteomes" id="UP001179280"/>
    </source>
</evidence>
<accession>A0ABS2SXL4</accession>
<dbReference type="EMBL" id="JAFBCV010000013">
    <property type="protein sequence ID" value="MBM7840277.1"/>
    <property type="molecule type" value="Genomic_DNA"/>
</dbReference>
<name>A0ABS2SXL4_9BACI</name>
<evidence type="ECO:0000313" key="1">
    <source>
        <dbReference type="EMBL" id="MBM7840277.1"/>
    </source>
</evidence>
<reference evidence="1" key="1">
    <citation type="submission" date="2021-01" db="EMBL/GenBank/DDBJ databases">
        <title>Genomic Encyclopedia of Type Strains, Phase IV (KMG-IV): sequencing the most valuable type-strain genomes for metagenomic binning, comparative biology and taxonomic classification.</title>
        <authorList>
            <person name="Goeker M."/>
        </authorList>
    </citation>
    <scope>NUCLEOTIDE SEQUENCE</scope>
    <source>
        <strain evidence="1">DSM 21943</strain>
    </source>
</reference>
<dbReference type="Proteomes" id="UP001179280">
    <property type="component" value="Unassembled WGS sequence"/>
</dbReference>